<evidence type="ECO:0000313" key="1">
    <source>
        <dbReference type="EMBL" id="AXO15497.1"/>
    </source>
</evidence>
<organism evidence="1 2">
    <name type="scientific">Thalassospira indica</name>
    <dbReference type="NCBI Taxonomy" id="1891279"/>
    <lineage>
        <taxon>Bacteria</taxon>
        <taxon>Pseudomonadati</taxon>
        <taxon>Pseudomonadota</taxon>
        <taxon>Alphaproteobacteria</taxon>
        <taxon>Rhodospirillales</taxon>
        <taxon>Thalassospiraceae</taxon>
        <taxon>Thalassospira</taxon>
    </lineage>
</organism>
<name>A0ABN5NGK4_9PROT</name>
<protein>
    <submittedName>
        <fullName evidence="1">Uncharacterized protein</fullName>
    </submittedName>
</protein>
<evidence type="ECO:0000313" key="2">
    <source>
        <dbReference type="Proteomes" id="UP000256971"/>
    </source>
</evidence>
<keyword evidence="2" id="KW-1185">Reference proteome</keyword>
<reference evidence="1 2" key="1">
    <citation type="submission" date="2018-08" db="EMBL/GenBank/DDBJ databases">
        <title>Complete genome sequence of type strain Thalassospira indica MCCC 1A01103T, isolated from isolated from deep seawater of the Indian Ocean.</title>
        <authorList>
            <person name="Liu Y."/>
        </authorList>
    </citation>
    <scope>NUCLEOTIDE SEQUENCE [LARGE SCALE GENOMIC DNA]</scope>
    <source>
        <strain evidence="1 2">PB8BT</strain>
    </source>
</reference>
<accession>A0ABN5NGK4</accession>
<sequence length="262" mass="30855">MMKRSSRDMSALFSKDEAESHLEALKKNPRYRGFFYEQRISDALKSPNVGGLDVSDLYLTLDNAKFGDIITKLYDNNVNLFEYYCGSYRNGLSIEVKTSSSPQVSIRKTKGFIVRDFYELNDFHRENVEELIEKTPKREAVFRAGKGWVIDQSERWSDLYCLIFFDDDGELKDSYLVPTFMIEEDELRSRVSESFVRAKYGEEFLFKKMKKADFSSNDEILKSFFLLVYRIIIHYGKEIMDYKERIDAIKSKSRIKNMGRLF</sequence>
<dbReference type="Proteomes" id="UP000256971">
    <property type="component" value="Chromosome"/>
</dbReference>
<proteinExistence type="predicted"/>
<dbReference type="EMBL" id="CP031555">
    <property type="protein sequence ID" value="AXO15497.1"/>
    <property type="molecule type" value="Genomic_DNA"/>
</dbReference>
<gene>
    <name evidence="1" type="ORF">DY252_15650</name>
</gene>